<dbReference type="PANTHER" id="PTHR31157:SF1">
    <property type="entry name" value="SCP DOMAIN-CONTAINING PROTEIN"/>
    <property type="match status" value="1"/>
</dbReference>
<keyword evidence="2" id="KW-0732">Signal</keyword>
<evidence type="ECO:0000256" key="2">
    <source>
        <dbReference type="SAM" id="SignalP"/>
    </source>
</evidence>
<dbReference type="PANTHER" id="PTHR31157">
    <property type="entry name" value="SCP DOMAIN-CONTAINING PROTEIN"/>
    <property type="match status" value="1"/>
</dbReference>
<dbReference type="CDD" id="cd05379">
    <property type="entry name" value="CAP_bacterial"/>
    <property type="match status" value="1"/>
</dbReference>
<reference evidence="4 5" key="1">
    <citation type="submission" date="2018-06" db="EMBL/GenBank/DDBJ databases">
        <title>Genomic Encyclopedia of Type Strains, Phase IV (KMG-IV): sequencing the most valuable type-strain genomes for metagenomic binning, comparative biology and taxonomic classification.</title>
        <authorList>
            <person name="Goeker M."/>
        </authorList>
    </citation>
    <scope>NUCLEOTIDE SEQUENCE [LARGE SCALE GENOMIC DNA]</scope>
    <source>
        <strain evidence="4 5">DSM 22112</strain>
    </source>
</reference>
<evidence type="ECO:0000256" key="1">
    <source>
        <dbReference type="SAM" id="MobiDB-lite"/>
    </source>
</evidence>
<proteinExistence type="predicted"/>
<dbReference type="InterPro" id="IPR014258">
    <property type="entry name" value="CAP_domain_YkwD-like"/>
</dbReference>
<sequence length="262" mass="28860">MNKLRKAVTIGLVLATMIPSSVGAATVTKCPDNNVNNRYSFNNILKREDVQKYIASIINAKNGSKQDTAPKQDTVEGQKEAPTTNTKNTEDKKDVTPATPSKTEEKKDTSPTAPSKTEDKKDTTEQNQAPKQNSSLNAFEQEVIHLTNQERQKNGLAPFKANIELSSVARAKSQDMIDKNYFDHQSPTYGSPFDMMKSFGISYRTAGENIAKGQKTAQQVVNGWMNSEGHRKNILNPNFTEIGVGYAVSPSGTAHWTQMFIG</sequence>
<name>A0A366HZE4_9FIRM</name>
<dbReference type="AlphaFoldDB" id="A0A366HZE4"/>
<dbReference type="InterPro" id="IPR014044">
    <property type="entry name" value="CAP_dom"/>
</dbReference>
<dbReference type="SUPFAM" id="SSF55797">
    <property type="entry name" value="PR-1-like"/>
    <property type="match status" value="1"/>
</dbReference>
<dbReference type="RefSeq" id="WP_113921484.1">
    <property type="nucleotide sequence ID" value="NZ_QNRX01000018.1"/>
</dbReference>
<feature type="compositionally biased region" description="Basic and acidic residues" evidence="1">
    <location>
        <begin position="68"/>
        <end position="79"/>
    </location>
</feature>
<feature type="region of interest" description="Disordered" evidence="1">
    <location>
        <begin position="63"/>
        <end position="136"/>
    </location>
</feature>
<evidence type="ECO:0000313" key="4">
    <source>
        <dbReference type="EMBL" id="RBP59701.1"/>
    </source>
</evidence>
<accession>A0A366HZE4</accession>
<gene>
    <name evidence="4" type="ORF">DES36_11852</name>
</gene>
<feature type="domain" description="SCP" evidence="3">
    <location>
        <begin position="145"/>
        <end position="260"/>
    </location>
</feature>
<protein>
    <submittedName>
        <fullName evidence="4">Putative YkwD family protein</fullName>
    </submittedName>
</protein>
<evidence type="ECO:0000259" key="3">
    <source>
        <dbReference type="Pfam" id="PF00188"/>
    </source>
</evidence>
<dbReference type="OrthoDB" id="9783944at2"/>
<dbReference type="EMBL" id="QNRX01000018">
    <property type="protein sequence ID" value="RBP59701.1"/>
    <property type="molecule type" value="Genomic_DNA"/>
</dbReference>
<evidence type="ECO:0000313" key="5">
    <source>
        <dbReference type="Proteomes" id="UP000253490"/>
    </source>
</evidence>
<feature type="compositionally biased region" description="Polar residues" evidence="1">
    <location>
        <begin position="125"/>
        <end position="136"/>
    </location>
</feature>
<organism evidence="4 5">
    <name type="scientific">Alkalibaculum bacchi</name>
    <dbReference type="NCBI Taxonomy" id="645887"/>
    <lineage>
        <taxon>Bacteria</taxon>
        <taxon>Bacillati</taxon>
        <taxon>Bacillota</taxon>
        <taxon>Clostridia</taxon>
        <taxon>Eubacteriales</taxon>
        <taxon>Eubacteriaceae</taxon>
        <taxon>Alkalibaculum</taxon>
    </lineage>
</organism>
<dbReference type="Gene3D" id="3.40.33.10">
    <property type="entry name" value="CAP"/>
    <property type="match status" value="1"/>
</dbReference>
<dbReference type="NCBIfam" id="TIGR02909">
    <property type="entry name" value="spore_YkwD"/>
    <property type="match status" value="1"/>
</dbReference>
<dbReference type="InterPro" id="IPR035940">
    <property type="entry name" value="CAP_sf"/>
</dbReference>
<feature type="signal peptide" evidence="2">
    <location>
        <begin position="1"/>
        <end position="24"/>
    </location>
</feature>
<keyword evidence="5" id="KW-1185">Reference proteome</keyword>
<dbReference type="Pfam" id="PF00188">
    <property type="entry name" value="CAP"/>
    <property type="match status" value="1"/>
</dbReference>
<comment type="caution">
    <text evidence="4">The sequence shown here is derived from an EMBL/GenBank/DDBJ whole genome shotgun (WGS) entry which is preliminary data.</text>
</comment>
<feature type="chain" id="PRO_5016843531" evidence="2">
    <location>
        <begin position="25"/>
        <end position="262"/>
    </location>
</feature>
<dbReference type="Proteomes" id="UP000253490">
    <property type="component" value="Unassembled WGS sequence"/>
</dbReference>